<name>A0A0N4ZXW4_PARTI</name>
<proteinExistence type="predicted"/>
<organism evidence="2 3">
    <name type="scientific">Parastrongyloides trichosuri</name>
    <name type="common">Possum-specific nematode worm</name>
    <dbReference type="NCBI Taxonomy" id="131310"/>
    <lineage>
        <taxon>Eukaryota</taxon>
        <taxon>Metazoa</taxon>
        <taxon>Ecdysozoa</taxon>
        <taxon>Nematoda</taxon>
        <taxon>Chromadorea</taxon>
        <taxon>Rhabditida</taxon>
        <taxon>Tylenchina</taxon>
        <taxon>Panagrolaimomorpha</taxon>
        <taxon>Strongyloidoidea</taxon>
        <taxon>Strongyloididae</taxon>
        <taxon>Parastrongyloides</taxon>
    </lineage>
</organism>
<dbReference type="Proteomes" id="UP000038045">
    <property type="component" value="Unplaced"/>
</dbReference>
<sequence>MGDTAIRTKEGRRSGQERRPGLLTGVSGFTLRIEFGPACLAVDAASRDSIQAATIVQNGLDPRAIRIGRLDADERAAAANALGIDVSVFVAVAGFLERAEKTAGRAAGRRAHRGADGGRRQPTRRHHRPQARDRQHAQAGQNADAGAEGAARSRTLAGPFADVIDAVAIPVAQGGAGMVLVLMTIMPFFRIVGDNADGRMIKAGGLEFRDGGQGLVVVEGSATRNGGADDALVVDGHLGLDAVLRGGCAPHAVGALAERPDEGVALFLDRCAGLPFGEGVGAGREGLLAARIDGWIAPIKSAFRS</sequence>
<feature type="region of interest" description="Disordered" evidence="1">
    <location>
        <begin position="1"/>
        <end position="21"/>
    </location>
</feature>
<dbReference type="WBParaSite" id="PTRK_0001362900.1">
    <property type="protein sequence ID" value="PTRK_0001362900.1"/>
    <property type="gene ID" value="PTRK_0001362900"/>
</dbReference>
<evidence type="ECO:0000256" key="1">
    <source>
        <dbReference type="SAM" id="MobiDB-lite"/>
    </source>
</evidence>
<evidence type="ECO:0000313" key="2">
    <source>
        <dbReference type="Proteomes" id="UP000038045"/>
    </source>
</evidence>
<reference evidence="3" key="1">
    <citation type="submission" date="2017-02" db="UniProtKB">
        <authorList>
            <consortium name="WormBaseParasite"/>
        </authorList>
    </citation>
    <scope>IDENTIFICATION</scope>
</reference>
<dbReference type="AlphaFoldDB" id="A0A0N4ZXW4"/>
<protein>
    <submittedName>
        <fullName evidence="3">Ubiquitin-like domain-containing protein</fullName>
    </submittedName>
</protein>
<evidence type="ECO:0000313" key="3">
    <source>
        <dbReference type="WBParaSite" id="PTRK_0001362900.1"/>
    </source>
</evidence>
<keyword evidence="2" id="KW-1185">Reference proteome</keyword>
<feature type="compositionally biased region" description="Basic and acidic residues" evidence="1">
    <location>
        <begin position="1"/>
        <end position="20"/>
    </location>
</feature>
<accession>A0A0N4ZXW4</accession>
<feature type="region of interest" description="Disordered" evidence="1">
    <location>
        <begin position="103"/>
        <end position="151"/>
    </location>
</feature>